<name>A0A4U0H4D3_9SPHI</name>
<comment type="caution">
    <text evidence="1">The sequence shown here is derived from an EMBL/GenBank/DDBJ whole genome shotgun (WGS) entry which is preliminary data.</text>
</comment>
<sequence>MISFIPDTLAVLPYDRTYYIDFLNDDNISSHWQGISFQLYRDRDCSFTEFLNTYRSLFEDVVIRFGREDRWIVNHDDKDMPWFPTNAKTLVNLRLLFKQNNISNNFKGYLTFTGEDLIVYSEDIISYPYKVFDEDGILYKNLDISHNELPLIIKISGHLNIDFISTDKLILRSLVNEYSQKFVIKEYWGSEIWN</sequence>
<dbReference type="OrthoDB" id="766179at2"/>
<dbReference type="Proteomes" id="UP000309872">
    <property type="component" value="Unassembled WGS sequence"/>
</dbReference>
<dbReference type="EMBL" id="SUKA01000002">
    <property type="protein sequence ID" value="TJY66426.1"/>
    <property type="molecule type" value="Genomic_DNA"/>
</dbReference>
<protein>
    <submittedName>
        <fullName evidence="1">Uncharacterized protein</fullName>
    </submittedName>
</protein>
<gene>
    <name evidence="1" type="ORF">FAZ19_05750</name>
</gene>
<accession>A0A4U0H4D3</accession>
<evidence type="ECO:0000313" key="1">
    <source>
        <dbReference type="EMBL" id="TJY66426.1"/>
    </source>
</evidence>
<organism evidence="1 2">
    <name type="scientific">Sphingobacterium alkalisoli</name>
    <dbReference type="NCBI Taxonomy" id="1874115"/>
    <lineage>
        <taxon>Bacteria</taxon>
        <taxon>Pseudomonadati</taxon>
        <taxon>Bacteroidota</taxon>
        <taxon>Sphingobacteriia</taxon>
        <taxon>Sphingobacteriales</taxon>
        <taxon>Sphingobacteriaceae</taxon>
        <taxon>Sphingobacterium</taxon>
    </lineage>
</organism>
<reference evidence="1 2" key="1">
    <citation type="submission" date="2019-04" db="EMBL/GenBank/DDBJ databases">
        <title>Sphingobacterium olei sp. nov., isolated from oil-contaminated soil.</title>
        <authorList>
            <person name="Liu B."/>
        </authorList>
    </citation>
    <scope>NUCLEOTIDE SEQUENCE [LARGE SCALE GENOMIC DNA]</scope>
    <source>
        <strain evidence="1 2">Y3L14</strain>
    </source>
</reference>
<dbReference type="AlphaFoldDB" id="A0A4U0H4D3"/>
<evidence type="ECO:0000313" key="2">
    <source>
        <dbReference type="Proteomes" id="UP000309872"/>
    </source>
</evidence>
<dbReference type="RefSeq" id="WP_136819777.1">
    <property type="nucleotide sequence ID" value="NZ_BMJX01000002.1"/>
</dbReference>
<proteinExistence type="predicted"/>
<keyword evidence="2" id="KW-1185">Reference proteome</keyword>